<dbReference type="InterPro" id="IPR039653">
    <property type="entry name" value="Prenyltransferase"/>
</dbReference>
<keyword evidence="7" id="KW-0963">Cytoplasm</keyword>
<dbReference type="InterPro" id="IPR000406">
    <property type="entry name" value="Rho_GDI"/>
</dbReference>
<dbReference type="GO" id="GO:0005743">
    <property type="term" value="C:mitochondrial inner membrane"/>
    <property type="evidence" value="ECO:0007669"/>
    <property type="project" value="UniProtKB-SubCell"/>
</dbReference>
<dbReference type="NCBIfam" id="TIGR01474">
    <property type="entry name" value="ubiA_proteo"/>
    <property type="match status" value="1"/>
</dbReference>
<dbReference type="InterPro" id="IPR044878">
    <property type="entry name" value="UbiA_sf"/>
</dbReference>
<dbReference type="PROSITE" id="PS00943">
    <property type="entry name" value="UBIA"/>
    <property type="match status" value="1"/>
</dbReference>
<dbReference type="GO" id="GO:0005094">
    <property type="term" value="F:Rho GDP-dissociation inhibitor activity"/>
    <property type="evidence" value="ECO:0007669"/>
    <property type="project" value="InterPro"/>
</dbReference>
<evidence type="ECO:0000313" key="16">
    <source>
        <dbReference type="EMBL" id="OJA20926.1"/>
    </source>
</evidence>
<dbReference type="FunFam" id="1.10.357.140:FF:000003">
    <property type="entry name" value="4-hydroxybenzoate polyprenyltransferase, mitochondrial"/>
    <property type="match status" value="1"/>
</dbReference>
<comment type="similarity">
    <text evidence="5">Belongs to the Rho GDI family.</text>
</comment>
<sequence length="554" mass="60141">MSSADDLEDLQPTATQGYKPSGPAKSADEYAKLDAEDESLARWKASLGITPGATSTVSGPRLTVLTLELHSPSLSAPLVFSMDDTAKMADIKKNPITIKEGVDYTVRITFKVNHSIVSGVRYIQLVKRSGIKVGKIEQMLGSFSPHPEGKPHEGKFEEESPSGLLARTGTYNARSRVVDDDGEVFADWEWSFKLAKEWLLAGSSLTKNLSKCNISWIRHTSSTGRQLASNPAILSLSLRRNVSGAAGPPTAPTTWVDRFPPKIRPYLYLTRIDKPIGTLLLFYPCAWSITMASYALEAPVTTPLTYLGLFGLGAMVMRGAGCTINDMWDKNLDKAVERTQSRPLARGDINQRQALVFLAGQLTVGLGVLLQLNWYSIFLGASSLSLVTIYPFMKRITYWPQAVLGLAFNWGALLGWSAVAGAVSWSVCLPLYAGGAFWTLVYDSIYAHQDKTDDVNVGIHSTALLFGEQTRPILGALSASTISLIGLAGALNAHGAPFYLGLGLGAAQLARVLWRTDFENRPSCWQGFVGCGWTGFWIWMGALADYAVLISSSA</sequence>
<feature type="transmembrane region" description="Helical" evidence="14">
    <location>
        <begin position="404"/>
        <end position="433"/>
    </location>
</feature>
<evidence type="ECO:0000256" key="12">
    <source>
        <dbReference type="ARBA" id="ARBA00052313"/>
    </source>
</evidence>
<dbReference type="Pfam" id="PF02115">
    <property type="entry name" value="Rho_GDI"/>
    <property type="match status" value="1"/>
</dbReference>
<dbReference type="EMBL" id="LVVM01000339">
    <property type="protein sequence ID" value="OJA20926.1"/>
    <property type="molecule type" value="Genomic_DNA"/>
</dbReference>
<comment type="pathway">
    <text evidence="14">Cofactor biosynthesis; ubiquinone biosynthesis.</text>
</comment>
<dbReference type="GO" id="GO:0006744">
    <property type="term" value="P:ubiquinone biosynthetic process"/>
    <property type="evidence" value="ECO:0007669"/>
    <property type="project" value="UniProtKB-UniRule"/>
</dbReference>
<keyword evidence="8 14" id="KW-0808">Transferase</keyword>
<evidence type="ECO:0000313" key="17">
    <source>
        <dbReference type="Proteomes" id="UP000183567"/>
    </source>
</evidence>
<evidence type="ECO:0000256" key="7">
    <source>
        <dbReference type="ARBA" id="ARBA00022490"/>
    </source>
</evidence>
<feature type="transmembrane region" description="Helical" evidence="14">
    <location>
        <begin position="526"/>
        <end position="549"/>
    </location>
</feature>
<dbReference type="Pfam" id="PF01040">
    <property type="entry name" value="UbiA"/>
    <property type="match status" value="1"/>
</dbReference>
<dbReference type="PANTHER" id="PTHR11048:SF28">
    <property type="entry name" value="4-HYDROXYBENZOATE POLYPRENYLTRANSFERASE, MITOCHONDRIAL"/>
    <property type="match status" value="1"/>
</dbReference>
<dbReference type="PRINTS" id="PR00492">
    <property type="entry name" value="RHOGDI"/>
</dbReference>
<comment type="similarity">
    <text evidence="4 14">Belongs to the UbiA prenyltransferase family.</text>
</comment>
<feature type="transmembrane region" description="Helical" evidence="14">
    <location>
        <begin position="308"/>
        <end position="328"/>
    </location>
</feature>
<evidence type="ECO:0000256" key="9">
    <source>
        <dbReference type="ARBA" id="ARBA00022692"/>
    </source>
</evidence>
<proteinExistence type="inferred from homology"/>
<dbReference type="EC" id="2.5.1.39" evidence="14"/>
<dbReference type="InterPro" id="IPR024792">
    <property type="entry name" value="RhoGDI_dom_sf"/>
</dbReference>
<feature type="region of interest" description="Disordered" evidence="15">
    <location>
        <begin position="142"/>
        <end position="161"/>
    </location>
</feature>
<comment type="cofactor">
    <cofactor evidence="1 14">
        <name>Mg(2+)</name>
        <dbReference type="ChEBI" id="CHEBI:18420"/>
    </cofactor>
</comment>
<evidence type="ECO:0000256" key="15">
    <source>
        <dbReference type="SAM" id="MobiDB-lite"/>
    </source>
</evidence>
<keyword evidence="17" id="KW-1185">Reference proteome</keyword>
<dbReference type="InterPro" id="IPR000537">
    <property type="entry name" value="UbiA_prenyltransferase"/>
</dbReference>
<dbReference type="CDD" id="cd13959">
    <property type="entry name" value="PT_UbiA_COQ2"/>
    <property type="match status" value="1"/>
</dbReference>
<dbReference type="Gene3D" id="1.20.120.1780">
    <property type="entry name" value="UbiA prenyltransferase"/>
    <property type="match status" value="1"/>
</dbReference>
<evidence type="ECO:0000256" key="6">
    <source>
        <dbReference type="ARBA" id="ARBA00022468"/>
    </source>
</evidence>
<organism evidence="16 17">
    <name type="scientific">Rhizopogon vesiculosus</name>
    <dbReference type="NCBI Taxonomy" id="180088"/>
    <lineage>
        <taxon>Eukaryota</taxon>
        <taxon>Fungi</taxon>
        <taxon>Dikarya</taxon>
        <taxon>Basidiomycota</taxon>
        <taxon>Agaricomycotina</taxon>
        <taxon>Agaricomycetes</taxon>
        <taxon>Agaricomycetidae</taxon>
        <taxon>Boletales</taxon>
        <taxon>Suillineae</taxon>
        <taxon>Rhizopogonaceae</taxon>
        <taxon>Rhizopogon</taxon>
    </lineage>
</organism>
<dbReference type="InterPro" id="IPR014756">
    <property type="entry name" value="Ig_E-set"/>
</dbReference>
<dbReference type="PANTHER" id="PTHR11048">
    <property type="entry name" value="PRENYLTRANSFERASES"/>
    <property type="match status" value="1"/>
</dbReference>
<evidence type="ECO:0000256" key="1">
    <source>
        <dbReference type="ARBA" id="ARBA00001946"/>
    </source>
</evidence>
<evidence type="ECO:0000256" key="10">
    <source>
        <dbReference type="ARBA" id="ARBA00022989"/>
    </source>
</evidence>
<dbReference type="AlphaFoldDB" id="A0A1J8QGU5"/>
<evidence type="ECO:0000256" key="8">
    <source>
        <dbReference type="ARBA" id="ARBA00022679"/>
    </source>
</evidence>
<dbReference type="GO" id="GO:0007266">
    <property type="term" value="P:Rho protein signal transduction"/>
    <property type="evidence" value="ECO:0007669"/>
    <property type="project" value="InterPro"/>
</dbReference>
<dbReference type="STRING" id="180088.A0A1J8QGU5"/>
<feature type="compositionally biased region" description="Basic and acidic residues" evidence="15">
    <location>
        <begin position="147"/>
        <end position="158"/>
    </location>
</feature>
<evidence type="ECO:0000256" key="11">
    <source>
        <dbReference type="ARBA" id="ARBA00023136"/>
    </source>
</evidence>
<comment type="caution">
    <text evidence="16">The sequence shown here is derived from an EMBL/GenBank/DDBJ whole genome shotgun (WGS) entry which is preliminary data.</text>
</comment>
<keyword evidence="14" id="KW-0496">Mitochondrion</keyword>
<accession>A0A1J8QGU5</accession>
<keyword evidence="6" id="KW-0343">GTPase activation</keyword>
<evidence type="ECO:0000256" key="4">
    <source>
        <dbReference type="ARBA" id="ARBA00005985"/>
    </source>
</evidence>
<dbReference type="GO" id="GO:0008412">
    <property type="term" value="F:4-hydroxybenzoate polyprenyltransferase activity"/>
    <property type="evidence" value="ECO:0007669"/>
    <property type="project" value="UniProtKB-EC"/>
</dbReference>
<gene>
    <name evidence="16" type="ORF">AZE42_00913</name>
</gene>
<dbReference type="FunFam" id="2.70.50.30:FF:000004">
    <property type="entry name" value="Rho GDP-dissociation inhibitor 1"/>
    <property type="match status" value="1"/>
</dbReference>
<dbReference type="GO" id="GO:0008299">
    <property type="term" value="P:isoprenoid biosynthetic process"/>
    <property type="evidence" value="ECO:0007669"/>
    <property type="project" value="UniProtKB-UniRule"/>
</dbReference>
<protein>
    <recommendedName>
        <fullName evidence="14">4-hydroxybenzoate polyprenyltransferase, mitochondrial</fullName>
        <shortName evidence="14">4-HB polyprenyltransferase</shortName>
        <ecNumber evidence="14">2.5.1.39</ecNumber>
    </recommendedName>
    <alternativeName>
        <fullName evidence="14">Para-hydroxybenzoate--polyprenyltransferase</fullName>
        <shortName evidence="14">PHB:PPT</shortName>
        <shortName evidence="14">PHB:polyprenyltransferase</shortName>
    </alternativeName>
</protein>
<dbReference type="InterPro" id="IPR030470">
    <property type="entry name" value="UbiA_prenylTrfase_CS"/>
</dbReference>
<comment type="function">
    <text evidence="13 14">Catalyzes the prenylation of para-hydroxybenzoate (PHB) with an all-trans polyprenyl group. Mediates the second step in the final reaction sequence of coenzyme Q (CoQ) biosynthesis, which is the condensation of the polyisoprenoid side chain with PHB, generating the first membrane-bound Q intermediate.</text>
</comment>
<keyword evidence="9 14" id="KW-0812">Transmembrane</keyword>
<evidence type="ECO:0000256" key="5">
    <source>
        <dbReference type="ARBA" id="ARBA00009758"/>
    </source>
</evidence>
<keyword evidence="11 14" id="KW-0472">Membrane</keyword>
<evidence type="ECO:0000256" key="2">
    <source>
        <dbReference type="ARBA" id="ARBA00004292"/>
    </source>
</evidence>
<dbReference type="OrthoDB" id="18170at2759"/>
<evidence type="ECO:0000256" key="13">
    <source>
        <dbReference type="ARBA" id="ARBA00058997"/>
    </source>
</evidence>
<keyword evidence="14" id="KW-0831">Ubiquinone biosynthesis</keyword>
<dbReference type="UniPathway" id="UPA00232"/>
<dbReference type="HAMAP" id="MF_01635">
    <property type="entry name" value="UbiA"/>
    <property type="match status" value="1"/>
</dbReference>
<dbReference type="SUPFAM" id="SSF81296">
    <property type="entry name" value="E set domains"/>
    <property type="match status" value="1"/>
</dbReference>
<comment type="catalytic activity">
    <reaction evidence="12 14">
        <text>an all-trans-polyprenyl diphosphate + 4-hydroxybenzoate = a 4-hydroxy-3-(all-trans-polyprenyl)benzoate + diphosphate</text>
        <dbReference type="Rhea" id="RHEA:44504"/>
        <dbReference type="Rhea" id="RHEA-COMP:9514"/>
        <dbReference type="Rhea" id="RHEA-COMP:9564"/>
        <dbReference type="ChEBI" id="CHEBI:17879"/>
        <dbReference type="ChEBI" id="CHEBI:33019"/>
        <dbReference type="ChEBI" id="CHEBI:58914"/>
        <dbReference type="ChEBI" id="CHEBI:78396"/>
        <dbReference type="EC" id="2.5.1.39"/>
    </reaction>
</comment>
<keyword evidence="14" id="KW-0414">Isoprene biosynthesis</keyword>
<comment type="subcellular location">
    <subcellularLocation>
        <location evidence="3">Cytoplasm</location>
    </subcellularLocation>
    <subcellularLocation>
        <location evidence="2 14">Mitochondrion inner membrane</location>
        <topology evidence="2 14">Multi-pass membrane protein</topology>
        <orientation evidence="2 14">Matrix side</orientation>
    </subcellularLocation>
</comment>
<dbReference type="InterPro" id="IPR006370">
    <property type="entry name" value="HB_polyprenyltransferase-like"/>
</dbReference>
<dbReference type="Gene3D" id="2.70.50.30">
    <property type="entry name" value="Coagulation Factor XIII, subunit A, domain 1"/>
    <property type="match status" value="1"/>
</dbReference>
<dbReference type="FunFam" id="1.20.120.1780:FF:000001">
    <property type="entry name" value="4-hydroxybenzoate octaprenyltransferase"/>
    <property type="match status" value="1"/>
</dbReference>
<dbReference type="Gene3D" id="1.10.357.140">
    <property type="entry name" value="UbiA prenyltransferase"/>
    <property type="match status" value="1"/>
</dbReference>
<dbReference type="GO" id="GO:0005096">
    <property type="term" value="F:GTPase activator activity"/>
    <property type="evidence" value="ECO:0007669"/>
    <property type="project" value="UniProtKB-KW"/>
</dbReference>
<dbReference type="Proteomes" id="UP000183567">
    <property type="component" value="Unassembled WGS sequence"/>
</dbReference>
<evidence type="ECO:0000256" key="14">
    <source>
        <dbReference type="HAMAP-Rule" id="MF_03189"/>
    </source>
</evidence>
<reference evidence="16 17" key="1">
    <citation type="submission" date="2016-03" db="EMBL/GenBank/DDBJ databases">
        <title>Comparative genomics of the ectomycorrhizal sister species Rhizopogon vinicolor and Rhizopogon vesiculosus (Basidiomycota: Boletales) reveals a divergence of the mating type B locus.</title>
        <authorList>
            <person name="Mujic A.B."/>
            <person name="Kuo A."/>
            <person name="Tritt A."/>
            <person name="Lipzen A."/>
            <person name="Chen C."/>
            <person name="Johnson J."/>
            <person name="Sharma A."/>
            <person name="Barry K."/>
            <person name="Grigoriev I.V."/>
            <person name="Spatafora J.W."/>
        </authorList>
    </citation>
    <scope>NUCLEOTIDE SEQUENCE [LARGE SCALE GENOMIC DNA]</scope>
    <source>
        <strain evidence="16 17">AM-OR11-056</strain>
    </source>
</reference>
<feature type="transmembrane region" description="Helical" evidence="14">
    <location>
        <begin position="349"/>
        <end position="368"/>
    </location>
</feature>
<keyword evidence="14" id="KW-0999">Mitochondrion inner membrane</keyword>
<feature type="region of interest" description="Disordered" evidence="15">
    <location>
        <begin position="1"/>
        <end position="31"/>
    </location>
</feature>
<name>A0A1J8QGU5_9AGAM</name>
<keyword evidence="10 14" id="KW-1133">Transmembrane helix</keyword>
<evidence type="ECO:0000256" key="3">
    <source>
        <dbReference type="ARBA" id="ARBA00004496"/>
    </source>
</evidence>